<dbReference type="GO" id="GO:0016020">
    <property type="term" value="C:membrane"/>
    <property type="evidence" value="ECO:0007669"/>
    <property type="project" value="UniProtKB-SubCell"/>
</dbReference>
<keyword evidence="6" id="KW-0811">Translocation</keyword>
<dbReference type="GO" id="GO:0015031">
    <property type="term" value="P:protein transport"/>
    <property type="evidence" value="ECO:0007669"/>
    <property type="project" value="UniProtKB-KW"/>
</dbReference>
<evidence type="ECO:0000256" key="3">
    <source>
        <dbReference type="ARBA" id="ARBA00022692"/>
    </source>
</evidence>
<evidence type="ECO:0000313" key="11">
    <source>
        <dbReference type="Proteomes" id="UP000248863"/>
    </source>
</evidence>
<protein>
    <recommendedName>
        <fullName evidence="12">Sec-independent protein translocase protein TatA</fullName>
    </recommendedName>
</protein>
<evidence type="ECO:0000256" key="6">
    <source>
        <dbReference type="ARBA" id="ARBA00023010"/>
    </source>
</evidence>
<keyword evidence="7 9" id="KW-0472">Membrane</keyword>
<dbReference type="Proteomes" id="UP000248863">
    <property type="component" value="Unassembled WGS sequence"/>
</dbReference>
<organism evidence="10 11">
    <name type="scientific">Rhodoplanes elegans</name>
    <dbReference type="NCBI Taxonomy" id="29408"/>
    <lineage>
        <taxon>Bacteria</taxon>
        <taxon>Pseudomonadati</taxon>
        <taxon>Pseudomonadota</taxon>
        <taxon>Alphaproteobacteria</taxon>
        <taxon>Hyphomicrobiales</taxon>
        <taxon>Nitrobacteraceae</taxon>
        <taxon>Rhodoplanes</taxon>
    </lineage>
</organism>
<dbReference type="PANTHER" id="PTHR33162">
    <property type="entry name" value="SEC-INDEPENDENT PROTEIN TRANSLOCASE PROTEIN TATA, CHLOROPLASTIC"/>
    <property type="match status" value="1"/>
</dbReference>
<evidence type="ECO:0000256" key="1">
    <source>
        <dbReference type="ARBA" id="ARBA00004167"/>
    </source>
</evidence>
<feature type="transmembrane region" description="Helical" evidence="9">
    <location>
        <begin position="6"/>
        <end position="23"/>
    </location>
</feature>
<dbReference type="AlphaFoldDB" id="A0A327KUN3"/>
<dbReference type="OrthoDB" id="5245163at2"/>
<dbReference type="PANTHER" id="PTHR33162:SF1">
    <property type="entry name" value="SEC-INDEPENDENT PROTEIN TRANSLOCASE PROTEIN TATA, CHLOROPLASTIC"/>
    <property type="match status" value="1"/>
</dbReference>
<evidence type="ECO:0000256" key="2">
    <source>
        <dbReference type="ARBA" id="ARBA00022448"/>
    </source>
</evidence>
<evidence type="ECO:0000256" key="8">
    <source>
        <dbReference type="SAM" id="MobiDB-lite"/>
    </source>
</evidence>
<evidence type="ECO:0008006" key="12">
    <source>
        <dbReference type="Google" id="ProtNLM"/>
    </source>
</evidence>
<evidence type="ECO:0000256" key="5">
    <source>
        <dbReference type="ARBA" id="ARBA00022989"/>
    </source>
</evidence>
<sequence>MELFGLGAPELLLIIFVLLLFFGKDKLPDMARSIGRSFQELKSGFTDGLKPDEKDTAKSKRG</sequence>
<keyword evidence="5 9" id="KW-1133">Transmembrane helix</keyword>
<keyword evidence="4" id="KW-0653">Protein transport</keyword>
<dbReference type="Gene3D" id="1.20.5.3310">
    <property type="match status" value="1"/>
</dbReference>
<accession>A0A327KUN3</accession>
<keyword evidence="11" id="KW-1185">Reference proteome</keyword>
<dbReference type="EMBL" id="NPEU01000007">
    <property type="protein sequence ID" value="RAI41927.1"/>
    <property type="molecule type" value="Genomic_DNA"/>
</dbReference>
<proteinExistence type="predicted"/>
<name>A0A327KUN3_9BRAD</name>
<comment type="caution">
    <text evidence="10">The sequence shown here is derived from an EMBL/GenBank/DDBJ whole genome shotgun (WGS) entry which is preliminary data.</text>
</comment>
<evidence type="ECO:0000256" key="7">
    <source>
        <dbReference type="ARBA" id="ARBA00023136"/>
    </source>
</evidence>
<feature type="region of interest" description="Disordered" evidence="8">
    <location>
        <begin position="43"/>
        <end position="62"/>
    </location>
</feature>
<evidence type="ECO:0000256" key="9">
    <source>
        <dbReference type="SAM" id="Phobius"/>
    </source>
</evidence>
<reference evidence="10 11" key="1">
    <citation type="submission" date="2017-07" db="EMBL/GenBank/DDBJ databases">
        <title>Draft Genome Sequences of Select Purple Nonsulfur Bacteria.</title>
        <authorList>
            <person name="Lasarre B."/>
            <person name="Mckinlay J.B."/>
        </authorList>
    </citation>
    <scope>NUCLEOTIDE SEQUENCE [LARGE SCALE GENOMIC DNA]</scope>
    <source>
        <strain evidence="10 11">DSM 11907</strain>
    </source>
</reference>
<keyword evidence="3 9" id="KW-0812">Transmembrane</keyword>
<evidence type="ECO:0000313" key="10">
    <source>
        <dbReference type="EMBL" id="RAI41927.1"/>
    </source>
</evidence>
<dbReference type="InterPro" id="IPR003369">
    <property type="entry name" value="TatA/B/E"/>
</dbReference>
<feature type="compositionally biased region" description="Basic and acidic residues" evidence="8">
    <location>
        <begin position="49"/>
        <end position="62"/>
    </location>
</feature>
<evidence type="ECO:0000256" key="4">
    <source>
        <dbReference type="ARBA" id="ARBA00022927"/>
    </source>
</evidence>
<dbReference type="RefSeq" id="WP_111355304.1">
    <property type="nucleotide sequence ID" value="NZ_NHSK01000213.1"/>
</dbReference>
<gene>
    <name evidence="10" type="ORF">CH338_01675</name>
</gene>
<keyword evidence="2" id="KW-0813">Transport</keyword>
<comment type="subcellular location">
    <subcellularLocation>
        <location evidence="1">Membrane</location>
        <topology evidence="1">Single-pass membrane protein</topology>
    </subcellularLocation>
</comment>
<dbReference type="Pfam" id="PF02416">
    <property type="entry name" value="TatA_B_E"/>
    <property type="match status" value="1"/>
</dbReference>